<accession>A0ABU1GMZ7</accession>
<evidence type="ECO:0000256" key="1">
    <source>
        <dbReference type="SAM" id="MobiDB-lite"/>
    </source>
</evidence>
<feature type="region of interest" description="Disordered" evidence="1">
    <location>
        <begin position="367"/>
        <end position="386"/>
    </location>
</feature>
<comment type="caution">
    <text evidence="3">The sequence shown here is derived from an EMBL/GenBank/DDBJ whole genome shotgun (WGS) entry which is preliminary data.</text>
</comment>
<name>A0ABU1GMZ7_9GAMM</name>
<protein>
    <recommendedName>
        <fullName evidence="2">DUF7305 domain-containing protein</fullName>
    </recommendedName>
</protein>
<keyword evidence="4" id="KW-1185">Reference proteome</keyword>
<dbReference type="Pfam" id="PF23981">
    <property type="entry name" value="DUF7305"/>
    <property type="match status" value="1"/>
</dbReference>
<organism evidence="3 4">
    <name type="scientific">Halomonas mongoliensis</name>
    <dbReference type="NCBI Taxonomy" id="321265"/>
    <lineage>
        <taxon>Bacteria</taxon>
        <taxon>Pseudomonadati</taxon>
        <taxon>Pseudomonadota</taxon>
        <taxon>Gammaproteobacteria</taxon>
        <taxon>Oceanospirillales</taxon>
        <taxon>Halomonadaceae</taxon>
        <taxon>Halomonas</taxon>
    </lineage>
</organism>
<sequence length="652" mass="67811">MALVMVMVIMAIGTMLALSSFMMSQTSERLAGNYRSVVLAYNEAERGVALFYDDSMPWPFPSHEALLPELASRTQAYRNQIRDELPVLLGCDDDEDGERLGDEWVEELLEAPGVTDWMAGLFPEPVTHNSESNAEASYQVLLQPLMPAVIREIAQAAGGCDGGGIAAAEELLRHDVSFLLVSTGLHGAAGQQSERTVEALLHWNATSSAGRQVVGIDTCQGVQVQGSGIIDSYDSSLGPYGEGNRHGTLATITSQVAQAPDDSRFDPSSRDYQARDASVYLQGSSPIYGDVLSPGGVALVGSSAIHGQVQSNASVNVAGGGVSIFGDVSAGGRAWFGSSGTVHGNVAAQQSLEFNNWSAGVTGDATAPAVNTSSQHNSNRDPSAQVGGTLRYARPGFEEVPFVSTAAECDTYGFGDVQSDPVMQVTEQGVSVSSRLNMGGGNSDYRMTAAGVEVLNERTGLWERIGVAPREVKVLERDTLAVGFAGFTFGGSNRLVVGSPGAPVDMTLYLDGDTSIGGGGSITVSEGSTLTIVTTGQFDLASGIVVGDGKPSRVVDDEVMPILSLYSSHEQTGNQAGVSIRGASAFHGQVVAPFSTVDIGGSGGFYGAASADKITVSGSGGFHFDEQLLELNHGGGQGAAGLEPGLLVGHWR</sequence>
<evidence type="ECO:0000313" key="4">
    <source>
        <dbReference type="Proteomes" id="UP001252270"/>
    </source>
</evidence>
<reference evidence="3 4" key="1">
    <citation type="submission" date="2023-04" db="EMBL/GenBank/DDBJ databases">
        <title>A long-awaited taxogenomic arrangement of the family Halomonadaceae.</title>
        <authorList>
            <person name="De La Haba R."/>
            <person name="Chuvochina M."/>
            <person name="Wittouck S."/>
            <person name="Arahal D.R."/>
            <person name="Sanchez-Porro C."/>
            <person name="Hugenholtz P."/>
            <person name="Ventosa A."/>
        </authorList>
    </citation>
    <scope>NUCLEOTIDE SEQUENCE [LARGE SCALE GENOMIC DNA]</scope>
    <source>
        <strain evidence="3 4">DSM 17332</strain>
    </source>
</reference>
<proteinExistence type="predicted"/>
<dbReference type="InterPro" id="IPR055729">
    <property type="entry name" value="DUF7305"/>
</dbReference>
<evidence type="ECO:0000313" key="3">
    <source>
        <dbReference type="EMBL" id="MDR5893403.1"/>
    </source>
</evidence>
<dbReference type="EMBL" id="JARWAL010000009">
    <property type="protein sequence ID" value="MDR5893403.1"/>
    <property type="molecule type" value="Genomic_DNA"/>
</dbReference>
<evidence type="ECO:0000259" key="2">
    <source>
        <dbReference type="Pfam" id="PF23981"/>
    </source>
</evidence>
<gene>
    <name evidence="3" type="ORF">QC820_11330</name>
</gene>
<feature type="compositionally biased region" description="Polar residues" evidence="1">
    <location>
        <begin position="369"/>
        <end position="382"/>
    </location>
</feature>
<dbReference type="RefSeq" id="WP_309637017.1">
    <property type="nucleotide sequence ID" value="NZ_JARWAL010000009.1"/>
</dbReference>
<feature type="domain" description="DUF7305" evidence="2">
    <location>
        <begin position="505"/>
        <end position="629"/>
    </location>
</feature>
<dbReference type="Proteomes" id="UP001252270">
    <property type="component" value="Unassembled WGS sequence"/>
</dbReference>